<evidence type="ECO:0000313" key="4">
    <source>
        <dbReference type="Proteomes" id="UP001295423"/>
    </source>
</evidence>
<feature type="compositionally biased region" description="Basic and acidic residues" evidence="2">
    <location>
        <begin position="105"/>
        <end position="118"/>
    </location>
</feature>
<feature type="coiled-coil region" evidence="1">
    <location>
        <begin position="124"/>
        <end position="161"/>
    </location>
</feature>
<feature type="compositionally biased region" description="Polar residues" evidence="2">
    <location>
        <begin position="220"/>
        <end position="231"/>
    </location>
</feature>
<dbReference type="EMBL" id="CAKOGP040001947">
    <property type="protein sequence ID" value="CAJ1957522.1"/>
    <property type="molecule type" value="Genomic_DNA"/>
</dbReference>
<protein>
    <recommendedName>
        <fullName evidence="5">PDZ domain-containing protein</fullName>
    </recommendedName>
</protein>
<sequence length="415" mass="46505">MSGKFPSPPPLATSETIGSKSGFQVEFREGYYYIAAVPPDCKDLKVGDRVLEINGVKAFNFGSTTTANELFDTVCMVFLPKEELMKKQNGTSSDEKSLSRRGRRSVYEEEARRAGAERISSRNLGETLRKEKEEEDEIRHMEREIRQLQKADRERRADKERRRSQILSSFALPNGELKLGERPSLLFSPPQTSSKRILQSSIMESIKRSPSTSDRKKSQIRNAISVPSTPMTSEQPKKTKEQKSKERKSSSLSPTPFTTRIDSTPEQPKKAKEQKTKQRKSSSVSPAPQSKIDPSTSEPPKKAKEPKTKEPKTDIASAAPSKPEVPKNPRPREPMSPNPNSDAPKMPIRRSSVMVERKVRELERAARARNGGNISEPLSPEENMKPKVRIPSKVLDRKLSKSSSGGSKKWSSESS</sequence>
<gene>
    <name evidence="3" type="ORF">CYCCA115_LOCUS16753</name>
</gene>
<evidence type="ECO:0000313" key="3">
    <source>
        <dbReference type="EMBL" id="CAJ1957522.1"/>
    </source>
</evidence>
<organism evidence="3 4">
    <name type="scientific">Cylindrotheca closterium</name>
    <dbReference type="NCBI Taxonomy" id="2856"/>
    <lineage>
        <taxon>Eukaryota</taxon>
        <taxon>Sar</taxon>
        <taxon>Stramenopiles</taxon>
        <taxon>Ochrophyta</taxon>
        <taxon>Bacillariophyta</taxon>
        <taxon>Bacillariophyceae</taxon>
        <taxon>Bacillariophycidae</taxon>
        <taxon>Bacillariales</taxon>
        <taxon>Bacillariaceae</taxon>
        <taxon>Cylindrotheca</taxon>
    </lineage>
</organism>
<feature type="compositionally biased region" description="Basic and acidic residues" evidence="2">
    <location>
        <begin position="355"/>
        <end position="366"/>
    </location>
</feature>
<comment type="caution">
    <text evidence="3">The sequence shown here is derived from an EMBL/GenBank/DDBJ whole genome shotgun (WGS) entry which is preliminary data.</text>
</comment>
<evidence type="ECO:0008006" key="5">
    <source>
        <dbReference type="Google" id="ProtNLM"/>
    </source>
</evidence>
<accession>A0AAD2FYN3</accession>
<dbReference type="Proteomes" id="UP001295423">
    <property type="component" value="Unassembled WGS sequence"/>
</dbReference>
<proteinExistence type="predicted"/>
<evidence type="ECO:0000256" key="1">
    <source>
        <dbReference type="SAM" id="Coils"/>
    </source>
</evidence>
<keyword evidence="1" id="KW-0175">Coiled coil</keyword>
<reference evidence="3" key="1">
    <citation type="submission" date="2023-08" db="EMBL/GenBank/DDBJ databases">
        <authorList>
            <person name="Audoor S."/>
            <person name="Bilcke G."/>
        </authorList>
    </citation>
    <scope>NUCLEOTIDE SEQUENCE</scope>
</reference>
<feature type="compositionally biased region" description="Basic and acidic residues" evidence="2">
    <location>
        <begin position="324"/>
        <end position="333"/>
    </location>
</feature>
<keyword evidence="4" id="KW-1185">Reference proteome</keyword>
<feature type="region of interest" description="Disordered" evidence="2">
    <location>
        <begin position="87"/>
        <end position="118"/>
    </location>
</feature>
<dbReference type="AlphaFoldDB" id="A0AAD2FYN3"/>
<feature type="compositionally biased region" description="Polar residues" evidence="2">
    <location>
        <begin position="202"/>
        <end position="212"/>
    </location>
</feature>
<evidence type="ECO:0000256" key="2">
    <source>
        <dbReference type="SAM" id="MobiDB-lite"/>
    </source>
</evidence>
<feature type="compositionally biased region" description="Basic and acidic residues" evidence="2">
    <location>
        <begin position="235"/>
        <end position="249"/>
    </location>
</feature>
<feature type="compositionally biased region" description="Basic and acidic residues" evidence="2">
    <location>
        <begin position="267"/>
        <end position="276"/>
    </location>
</feature>
<name>A0AAD2FYN3_9STRA</name>
<feature type="compositionally biased region" description="Low complexity" evidence="2">
    <location>
        <begin position="401"/>
        <end position="415"/>
    </location>
</feature>
<feature type="region of interest" description="Disordered" evidence="2">
    <location>
        <begin position="202"/>
        <end position="415"/>
    </location>
</feature>
<feature type="compositionally biased region" description="Basic and acidic residues" evidence="2">
    <location>
        <begin position="299"/>
        <end position="313"/>
    </location>
</feature>